<reference evidence="2 3" key="1">
    <citation type="submission" date="2022-10" db="EMBL/GenBank/DDBJ databases">
        <title>Defluviimonas sp. nov., isolated from ocean surface water.</title>
        <authorList>
            <person name="He W."/>
            <person name="Wang L."/>
            <person name="Zhang D.-F."/>
        </authorList>
    </citation>
    <scope>NUCLEOTIDE SEQUENCE [LARGE SCALE GENOMIC DNA]</scope>
    <source>
        <strain evidence="2 3">WL0075</strain>
    </source>
</reference>
<dbReference type="PANTHER" id="PTHR35399">
    <property type="entry name" value="SLR8030 PROTEIN"/>
    <property type="match status" value="1"/>
</dbReference>
<evidence type="ECO:0000313" key="3">
    <source>
        <dbReference type="Proteomes" id="UP001652503"/>
    </source>
</evidence>
<protein>
    <submittedName>
        <fullName evidence="2">PhoX family protein</fullName>
    </submittedName>
</protein>
<sequence length="625" mass="65527">MALKTTTRATLLGACAMAALSTAAGAQAISNVEWIGSDPSTTAEQLSDMWTNAKVKVTYDDGSTNTSELGYAMLMSSETVVGNNASASGVIYDKYMTPIADPTANGKPVTLETPDGTMLANIAGKIYHLSNWEYDWLLSDGSDSSEVMGPILPSSVTLTELSQDAEGTLTPVAQYPVDFSAVGGLAVSCNATVTPWGTFLTSEENYDADARQIEANRAIDPTGMSDVLRGITKYYNHGVPSNPYYRGVIPEVKVAADGSTSVVKHYAIGRGTYEMVQIMPDQRTVIGSHDGTNEPLTLFIADRAGDLSAGTLYAAKFEQESAENGGAFALSWISLGHASDDELKALVEGEIKFSDIFETADSAKDGFTEIFVDSDKNAQYLKVKNPVAAAFLETKRYAGMLGAATELRKSEGMALDPATSTVYLAISDIGKGMEEGKGSGVGGDQIRVSGMKSGAVYALSTAGGQADSDGRVIDSGFVPVSMAVPAGLMGSDLAEVDALGNKAHPDAIANPDNLYWSAAYNTLFIGEDSGMHMSNVLWAWQPGMSAPVRLLNAPAGAELTGLRVIENIGGFAYATTNAQHVGDFEPGDNAVLQQAAELIATKWNGGHKAPLGYVTGLPAASGLLK</sequence>
<gene>
    <name evidence="2" type="ORF">OE647_09630</name>
</gene>
<accession>A0ABT2Z1X1</accession>
<feature type="signal peptide" evidence="1">
    <location>
        <begin position="1"/>
        <end position="26"/>
    </location>
</feature>
<dbReference type="EMBL" id="JAOWLA010000007">
    <property type="protein sequence ID" value="MCV2864997.1"/>
    <property type="molecule type" value="Genomic_DNA"/>
</dbReference>
<keyword evidence="3" id="KW-1185">Reference proteome</keyword>
<name>A0ABT2Z1X1_9RHOB</name>
<feature type="chain" id="PRO_5046546974" evidence="1">
    <location>
        <begin position="27"/>
        <end position="625"/>
    </location>
</feature>
<dbReference type="PANTHER" id="PTHR35399:SF2">
    <property type="entry name" value="DUF839 DOMAIN-CONTAINING PROTEIN"/>
    <property type="match status" value="1"/>
</dbReference>
<keyword evidence="1" id="KW-0732">Signal</keyword>
<evidence type="ECO:0000313" key="2">
    <source>
        <dbReference type="EMBL" id="MCV2864997.1"/>
    </source>
</evidence>
<organism evidence="2 3">
    <name type="scientific">Albidovulum sediminicola</name>
    <dbReference type="NCBI Taxonomy" id="2984331"/>
    <lineage>
        <taxon>Bacteria</taxon>
        <taxon>Pseudomonadati</taxon>
        <taxon>Pseudomonadota</taxon>
        <taxon>Alphaproteobacteria</taxon>
        <taxon>Rhodobacterales</taxon>
        <taxon>Paracoccaceae</taxon>
        <taxon>Albidovulum</taxon>
    </lineage>
</organism>
<dbReference type="RefSeq" id="WP_263721516.1">
    <property type="nucleotide sequence ID" value="NZ_JAOWLA010000007.1"/>
</dbReference>
<dbReference type="InterPro" id="IPR008557">
    <property type="entry name" value="PhoX"/>
</dbReference>
<proteinExistence type="predicted"/>
<dbReference type="Pfam" id="PF05787">
    <property type="entry name" value="PhoX"/>
    <property type="match status" value="1"/>
</dbReference>
<dbReference type="Proteomes" id="UP001652503">
    <property type="component" value="Unassembled WGS sequence"/>
</dbReference>
<comment type="caution">
    <text evidence="2">The sequence shown here is derived from an EMBL/GenBank/DDBJ whole genome shotgun (WGS) entry which is preliminary data.</text>
</comment>
<evidence type="ECO:0000256" key="1">
    <source>
        <dbReference type="SAM" id="SignalP"/>
    </source>
</evidence>